<proteinExistence type="predicted"/>
<name>A0AAV5QMH5_9ASCO</name>
<dbReference type="Gene3D" id="3.30.1370.10">
    <property type="entry name" value="K Homology domain, type 1"/>
    <property type="match status" value="3"/>
</dbReference>
<gene>
    <name evidence="5" type="ORF">DASC09_034850</name>
</gene>
<feature type="region of interest" description="Disordered" evidence="3">
    <location>
        <begin position="484"/>
        <end position="515"/>
    </location>
</feature>
<evidence type="ECO:0000313" key="6">
    <source>
        <dbReference type="Proteomes" id="UP001360560"/>
    </source>
</evidence>
<feature type="region of interest" description="Disordered" evidence="3">
    <location>
        <begin position="326"/>
        <end position="347"/>
    </location>
</feature>
<evidence type="ECO:0000259" key="4">
    <source>
        <dbReference type="SMART" id="SM00322"/>
    </source>
</evidence>
<evidence type="ECO:0000256" key="3">
    <source>
        <dbReference type="SAM" id="MobiDB-lite"/>
    </source>
</evidence>
<feature type="compositionally biased region" description="Gly residues" evidence="3">
    <location>
        <begin position="326"/>
        <end position="341"/>
    </location>
</feature>
<keyword evidence="6" id="KW-1185">Reference proteome</keyword>
<dbReference type="InterPro" id="IPR036612">
    <property type="entry name" value="KH_dom_type_1_sf"/>
</dbReference>
<dbReference type="PANTHER" id="PTHR10288">
    <property type="entry name" value="KH DOMAIN CONTAINING RNA BINDING PROTEIN"/>
    <property type="match status" value="1"/>
</dbReference>
<evidence type="ECO:0000256" key="1">
    <source>
        <dbReference type="ARBA" id="ARBA00022737"/>
    </source>
</evidence>
<feature type="domain" description="K Homology" evidence="4">
    <location>
        <begin position="405"/>
        <end position="476"/>
    </location>
</feature>
<sequence>MLKRKIEEEQTEDTTQTKRVAMDSEMLEQEDAEKDKHQTAPLLTSTTTTTTGTITTTDDNTTQQQPAEDIPKRSTPISSHKVQTGDDPTYVHFRMLCPVKEAGLIVGKGGEKISYIKERSGARVNVSENLKGVYERVVHVRGPAEKVAKAFGLITRVVIDEPETPSSPDSKQYILKLLVPHPVIGFVIGKGGTKFREIEEKSAAKLKASETTMNFSTDRCLSITGVPDAIHIATYYVGQTIYENKKYMHKTKVVYYNPGNSNYGMPPQGAMSPQGTATPAFPGAPQFNPPNFQFQGFGAPAGFGPQMMGLMPMNMGGYMNGQLRGGPGGAATNGGGPGNAGGVQQDAGQRQMKPYHGMNGGQYPSRLLSMPPSSRNHISLAPGAAPQGTLQPPQNFMPMAGMQQPQTSQDIYIPNEFVGSVIGKGGKNIREIRDNSGAQIKVQDPDSSSPSERKIVITGASSNNQMAIYLINNRIEMDRQKNQHNYNNNYNHNHNQPSTASTNTAEASSEPQESA</sequence>
<dbReference type="GeneID" id="90074135"/>
<accession>A0AAV5QMH5</accession>
<organism evidence="5 6">
    <name type="scientific">Saccharomycopsis crataegensis</name>
    <dbReference type="NCBI Taxonomy" id="43959"/>
    <lineage>
        <taxon>Eukaryota</taxon>
        <taxon>Fungi</taxon>
        <taxon>Dikarya</taxon>
        <taxon>Ascomycota</taxon>
        <taxon>Saccharomycotina</taxon>
        <taxon>Saccharomycetes</taxon>
        <taxon>Saccharomycopsidaceae</taxon>
        <taxon>Saccharomycopsis</taxon>
    </lineage>
</organism>
<feature type="region of interest" description="Disordered" evidence="3">
    <location>
        <begin position="434"/>
        <end position="453"/>
    </location>
</feature>
<dbReference type="AlphaFoldDB" id="A0AAV5QMH5"/>
<dbReference type="PROSITE" id="PS50084">
    <property type="entry name" value="KH_TYPE_1"/>
    <property type="match status" value="3"/>
</dbReference>
<dbReference type="SUPFAM" id="SSF54791">
    <property type="entry name" value="Eukaryotic type KH-domain (KH-domain type I)"/>
    <property type="match status" value="3"/>
</dbReference>
<comment type="caution">
    <text evidence="5">The sequence shown here is derived from an EMBL/GenBank/DDBJ whole genome shotgun (WGS) entry which is preliminary data.</text>
</comment>
<dbReference type="InterPro" id="IPR004088">
    <property type="entry name" value="KH_dom_type_1"/>
</dbReference>
<dbReference type="RefSeq" id="XP_064853156.1">
    <property type="nucleotide sequence ID" value="XM_064997084.1"/>
</dbReference>
<evidence type="ECO:0000256" key="2">
    <source>
        <dbReference type="PROSITE-ProRule" id="PRU00117"/>
    </source>
</evidence>
<dbReference type="GO" id="GO:0003723">
    <property type="term" value="F:RNA binding"/>
    <property type="evidence" value="ECO:0007669"/>
    <property type="project" value="UniProtKB-UniRule"/>
</dbReference>
<dbReference type="CDD" id="cd22438">
    <property type="entry name" value="KH-I_PCBP_rpt1"/>
    <property type="match status" value="1"/>
</dbReference>
<feature type="domain" description="K Homology" evidence="4">
    <location>
        <begin position="89"/>
        <end position="159"/>
    </location>
</feature>
<dbReference type="SMART" id="SM00322">
    <property type="entry name" value="KH"/>
    <property type="match status" value="3"/>
</dbReference>
<dbReference type="InterPro" id="IPR004087">
    <property type="entry name" value="KH_dom"/>
</dbReference>
<feature type="compositionally biased region" description="Low complexity" evidence="3">
    <location>
        <begin position="44"/>
        <end position="62"/>
    </location>
</feature>
<reference evidence="5 6" key="1">
    <citation type="journal article" date="2023" name="Elife">
        <title>Identification of key yeast species and microbe-microbe interactions impacting larval growth of Drosophila in the wild.</title>
        <authorList>
            <person name="Mure A."/>
            <person name="Sugiura Y."/>
            <person name="Maeda R."/>
            <person name="Honda K."/>
            <person name="Sakurai N."/>
            <person name="Takahashi Y."/>
            <person name="Watada M."/>
            <person name="Katoh T."/>
            <person name="Gotoh A."/>
            <person name="Gotoh Y."/>
            <person name="Taniguchi I."/>
            <person name="Nakamura K."/>
            <person name="Hayashi T."/>
            <person name="Katayama T."/>
            <person name="Uemura T."/>
            <person name="Hattori Y."/>
        </authorList>
    </citation>
    <scope>NUCLEOTIDE SEQUENCE [LARGE SCALE GENOMIC DNA]</scope>
    <source>
        <strain evidence="5 6">SC-9</strain>
    </source>
</reference>
<dbReference type="EMBL" id="BTFZ01000011">
    <property type="protein sequence ID" value="GMM36160.1"/>
    <property type="molecule type" value="Genomic_DNA"/>
</dbReference>
<protein>
    <submittedName>
        <fullName evidence="5">Pbp2 protein</fullName>
    </submittedName>
</protein>
<evidence type="ECO:0000313" key="5">
    <source>
        <dbReference type="EMBL" id="GMM36160.1"/>
    </source>
</evidence>
<keyword evidence="1" id="KW-0677">Repeat</keyword>
<dbReference type="Proteomes" id="UP001360560">
    <property type="component" value="Unassembled WGS sequence"/>
</dbReference>
<dbReference type="Pfam" id="PF00013">
    <property type="entry name" value="KH_1"/>
    <property type="match status" value="3"/>
</dbReference>
<keyword evidence="2" id="KW-0694">RNA-binding</keyword>
<feature type="domain" description="K Homology" evidence="4">
    <location>
        <begin position="171"/>
        <end position="242"/>
    </location>
</feature>
<feature type="region of interest" description="Disordered" evidence="3">
    <location>
        <begin position="1"/>
        <end position="85"/>
    </location>
</feature>